<feature type="compositionally biased region" description="Polar residues" evidence="1">
    <location>
        <begin position="232"/>
        <end position="241"/>
    </location>
</feature>
<feature type="compositionally biased region" description="Basic and acidic residues" evidence="1">
    <location>
        <begin position="221"/>
        <end position="231"/>
    </location>
</feature>
<feature type="region of interest" description="Disordered" evidence="1">
    <location>
        <begin position="1"/>
        <end position="57"/>
    </location>
</feature>
<reference evidence="2 3" key="1">
    <citation type="journal article" date="2020" name="Int. J. Syst. Evol. Microbiol.">
        <title>Reclassification of Streptomyces castelarensis and Streptomyces sporoclivatus as later heterotypic synonyms of Streptomyces antimycoticus.</title>
        <authorList>
            <person name="Komaki H."/>
            <person name="Tamura T."/>
        </authorList>
    </citation>
    <scope>NUCLEOTIDE SEQUENCE [LARGE SCALE GENOMIC DNA]</scope>
    <source>
        <strain evidence="2 3">NBRC 13459</strain>
    </source>
</reference>
<keyword evidence="3" id="KW-1185">Reference proteome</keyword>
<accession>A0A4D4LEU8</accession>
<organism evidence="2 3">
    <name type="scientific">Streptomyces violaceusniger</name>
    <dbReference type="NCBI Taxonomy" id="68280"/>
    <lineage>
        <taxon>Bacteria</taxon>
        <taxon>Bacillati</taxon>
        <taxon>Actinomycetota</taxon>
        <taxon>Actinomycetes</taxon>
        <taxon>Kitasatosporales</taxon>
        <taxon>Streptomycetaceae</taxon>
        <taxon>Streptomyces</taxon>
        <taxon>Streptomyces violaceusniger group</taxon>
    </lineage>
</organism>
<feature type="compositionally biased region" description="Basic and acidic residues" evidence="1">
    <location>
        <begin position="44"/>
        <end position="57"/>
    </location>
</feature>
<dbReference type="AlphaFoldDB" id="A0A4D4LEU8"/>
<evidence type="ECO:0000313" key="2">
    <source>
        <dbReference type="EMBL" id="GDY56633.1"/>
    </source>
</evidence>
<dbReference type="Proteomes" id="UP000301309">
    <property type="component" value="Unassembled WGS sequence"/>
</dbReference>
<name>A0A4D4LEU8_STRVO</name>
<feature type="region of interest" description="Disordered" evidence="1">
    <location>
        <begin position="221"/>
        <end position="241"/>
    </location>
</feature>
<dbReference type="EMBL" id="BJHW01000001">
    <property type="protein sequence ID" value="GDY56633.1"/>
    <property type="molecule type" value="Genomic_DNA"/>
</dbReference>
<evidence type="ECO:0000313" key="3">
    <source>
        <dbReference type="Proteomes" id="UP000301309"/>
    </source>
</evidence>
<evidence type="ECO:0000256" key="1">
    <source>
        <dbReference type="SAM" id="MobiDB-lite"/>
    </source>
</evidence>
<gene>
    <name evidence="2" type="ORF">SVIO_072560</name>
</gene>
<sequence>MDSAVAHENPVQRRVKPMAKLTEEQKRQRAAKRALRSALDAEADDRRRREQDERWKREGTRLSWADYVAGKPCRGCGEPMQDGLGDWYPLMKLSESEKREYEEADRRFRERHADCRGGRWSISGSRGTHCGFCCPPPPMSPKQLEKLARLLASWPSREERKKALDTWDLTLRCDHVVPHIQHREHSHVSARVVDCPECGECRGVVSSERVGPAYRDDGTIRERAAADRERLTGNTSAAVPS</sequence>
<protein>
    <submittedName>
        <fullName evidence="2">Uncharacterized protein</fullName>
    </submittedName>
</protein>
<comment type="caution">
    <text evidence="2">The sequence shown here is derived from an EMBL/GenBank/DDBJ whole genome shotgun (WGS) entry which is preliminary data.</text>
</comment>
<proteinExistence type="predicted"/>